<gene>
    <name evidence="1" type="ORF">AKJ09_10173</name>
</gene>
<dbReference type="Proteomes" id="UP000064967">
    <property type="component" value="Chromosome"/>
</dbReference>
<keyword evidence="2" id="KW-1185">Reference proteome</keyword>
<dbReference type="EMBL" id="CP012333">
    <property type="protein sequence ID" value="AKV03510.1"/>
    <property type="molecule type" value="Genomic_DNA"/>
</dbReference>
<accession>A0A0K1QDJ7</accession>
<reference evidence="1 2" key="1">
    <citation type="submission" date="2015-08" db="EMBL/GenBank/DDBJ databases">
        <authorList>
            <person name="Babu N.S."/>
            <person name="Beckwith C.J."/>
            <person name="Beseler K.G."/>
            <person name="Brison A."/>
            <person name="Carone J.V."/>
            <person name="Caskin T.P."/>
            <person name="Diamond M."/>
            <person name="Durham M.E."/>
            <person name="Foxe J.M."/>
            <person name="Go M."/>
            <person name="Henderson B.A."/>
            <person name="Jones I.B."/>
            <person name="McGettigan J.A."/>
            <person name="Micheletti S.J."/>
            <person name="Nasrallah M.E."/>
            <person name="Ortiz D."/>
            <person name="Piller C.R."/>
            <person name="Privatt S.R."/>
            <person name="Schneider S.L."/>
            <person name="Sharp S."/>
            <person name="Smith T.C."/>
            <person name="Stanton J.D."/>
            <person name="Ullery H.E."/>
            <person name="Wilson R.J."/>
            <person name="Serrano M.G."/>
            <person name="Buck G."/>
            <person name="Lee V."/>
            <person name="Wang Y."/>
            <person name="Carvalho R."/>
            <person name="Voegtly L."/>
            <person name="Shi R."/>
            <person name="Duckworth R."/>
            <person name="Johnson A."/>
            <person name="Loviza R."/>
            <person name="Walstead R."/>
            <person name="Shah Z."/>
            <person name="Kiflezghi M."/>
            <person name="Wade K."/>
            <person name="Ball S.L."/>
            <person name="Bradley K.W."/>
            <person name="Asai D.J."/>
            <person name="Bowman C.A."/>
            <person name="Russell D.A."/>
            <person name="Pope W.H."/>
            <person name="Jacobs-Sera D."/>
            <person name="Hendrix R.W."/>
            <person name="Hatfull G.F."/>
        </authorList>
    </citation>
    <scope>NUCLEOTIDE SEQUENCE [LARGE SCALE GENOMIC DNA]</scope>
    <source>
        <strain evidence="1 2">DSM 27648</strain>
    </source>
</reference>
<proteinExistence type="predicted"/>
<evidence type="ECO:0000313" key="2">
    <source>
        <dbReference type="Proteomes" id="UP000064967"/>
    </source>
</evidence>
<dbReference type="KEGG" id="llu:AKJ09_10173"/>
<evidence type="ECO:0000313" key="1">
    <source>
        <dbReference type="EMBL" id="AKV03510.1"/>
    </source>
</evidence>
<dbReference type="AlphaFoldDB" id="A0A0K1QDJ7"/>
<sequence length="46" mass="5365">MNKHEIKQESVELETREGFDVQENAEETLEVVELERAPLTDLNFGF</sequence>
<name>A0A0K1QDJ7_9BACT</name>
<organism evidence="1 2">
    <name type="scientific">Labilithrix luteola</name>
    <dbReference type="NCBI Taxonomy" id="1391654"/>
    <lineage>
        <taxon>Bacteria</taxon>
        <taxon>Pseudomonadati</taxon>
        <taxon>Myxococcota</taxon>
        <taxon>Polyangia</taxon>
        <taxon>Polyangiales</taxon>
        <taxon>Labilitrichaceae</taxon>
        <taxon>Labilithrix</taxon>
    </lineage>
</organism>
<dbReference type="RefSeq" id="WP_169928469.1">
    <property type="nucleotide sequence ID" value="NZ_CP012333.1"/>
</dbReference>
<dbReference type="STRING" id="1391654.AKJ09_10173"/>
<protein>
    <submittedName>
        <fullName evidence="1">Uncharacterized protein</fullName>
    </submittedName>
</protein>